<reference evidence="1 2" key="1">
    <citation type="submission" date="2019-07" db="EMBL/GenBank/DDBJ databases">
        <title>Draft genome sequences of 15 bacterial species constituting the stable defined intestinal microbiota of the GM15 gnotobiotic mouse model.</title>
        <authorList>
            <person name="Elie C."/>
            <person name="Mathieu A."/>
            <person name="Saliou A."/>
            <person name="Darnaud M."/>
            <person name="Leulier F."/>
            <person name="Tamellini A."/>
        </authorList>
    </citation>
    <scope>NUCLEOTIDE SEQUENCE [LARGE SCALE GENOMIC DNA]</scope>
    <source>
        <strain evidence="2">ASF 502</strain>
    </source>
</reference>
<dbReference type="EMBL" id="VIRB01000055">
    <property type="protein sequence ID" value="NDO68711.1"/>
    <property type="molecule type" value="Genomic_DNA"/>
</dbReference>
<dbReference type="Proteomes" id="UP000474104">
    <property type="component" value="Unassembled WGS sequence"/>
</dbReference>
<accession>A0A9X5H6Z7</accession>
<sequence>MNYERTLLIDEHFVSPDEQILYIFGTGVDAETAYKKTEKKAVAFIDNYRHGEGFKFYGKPIISFDAYMDSRTKHDLIIIATYRFSREISEQLNRAGLIAGKDYYIWDEQYLYHEDEATKKFICFMEKTWSSYRIKEIKDDARVLIPFENRHDTAAIVYAYCGNFFAQKFHAKIEAYLRFGISIKDSSPVIKKIYRAFNVDNLIDPILNEEQDKEADELTESLWKKLYTWEDWKNIHIYNIHFGTTMIRHFLRIYIPTFNLREKKMYDFLKLAVRTIVFWYHYIHDHNFKVVLLGDGTNWDGYIRDIAIEKGIPAYALSYTVRKLNYDFAMGEPYLYFDKMWGQLSQEEQNYGIQWAKEKIHKRLEGSVSEVDPSSKNKYSFNVPMKERRVLDENNKLKIVIFPHIFEEDSYHVGEQIFDDNYFSWLCHLGELSEKTPFYDWYLKIHPCATRRDYIIYDMIARKYPRIKCIKTEISPFQLKKEGVKFALTVCGTIGQEYPAIGIQVINAGLNPYSCFSFTHNPRSKKEFDDMIMNLEGLEEPGKIEDLYKFYAVNYLFYNWNVVDFKSFFETEELAKSYDQLENDGKEIGTWRYTRYMDLWNDEKHRLLFESLPEMFDVLENWKPDRLYRRDVC</sequence>
<protein>
    <submittedName>
        <fullName evidence="1">Uncharacterized protein</fullName>
    </submittedName>
</protein>
<comment type="caution">
    <text evidence="1">The sequence shown here is derived from an EMBL/GenBank/DDBJ whole genome shotgun (WGS) entry which is preliminary data.</text>
</comment>
<gene>
    <name evidence="1" type="ORF">FMM80_08465</name>
</gene>
<dbReference type="OrthoDB" id="9792690at2"/>
<name>A0A9X5H6Z7_9FIRM</name>
<dbReference type="RefSeq" id="WP_004072032.1">
    <property type="nucleotide sequence ID" value="NZ_VIRB01000055.1"/>
</dbReference>
<proteinExistence type="predicted"/>
<dbReference type="AlphaFoldDB" id="A0A9X5H6Z7"/>
<evidence type="ECO:0000313" key="1">
    <source>
        <dbReference type="EMBL" id="NDO68711.1"/>
    </source>
</evidence>
<dbReference type="Gene3D" id="3.40.50.720">
    <property type="entry name" value="NAD(P)-binding Rossmann-like Domain"/>
    <property type="match status" value="1"/>
</dbReference>
<organism evidence="1 2">
    <name type="scientific">Schaedlerella arabinosiphila</name>
    <dbReference type="NCBI Taxonomy" id="2044587"/>
    <lineage>
        <taxon>Bacteria</taxon>
        <taxon>Bacillati</taxon>
        <taxon>Bacillota</taxon>
        <taxon>Clostridia</taxon>
        <taxon>Lachnospirales</taxon>
        <taxon>Lachnospiraceae</taxon>
        <taxon>Schaedlerella</taxon>
    </lineage>
</organism>
<evidence type="ECO:0000313" key="2">
    <source>
        <dbReference type="Proteomes" id="UP000474104"/>
    </source>
</evidence>